<protein>
    <submittedName>
        <fullName evidence="10">ABC-type antimicrobial peptide transport system, permease component</fullName>
    </submittedName>
</protein>
<reference evidence="11" key="1">
    <citation type="submission" date="2012-01" db="EMBL/GenBank/DDBJ databases">
        <title>Complete sequence of chromosome of Thermobacillus composti KWC4.</title>
        <authorList>
            <person name="Lucas S."/>
            <person name="Han J."/>
            <person name="Lapidus A."/>
            <person name="Cheng J.-F."/>
            <person name="Goodwin L."/>
            <person name="Pitluck S."/>
            <person name="Peters L."/>
            <person name="Ovchinnikova G."/>
            <person name="Teshima H."/>
            <person name="Detter J.C."/>
            <person name="Han C."/>
            <person name="Tapia R."/>
            <person name="Land M."/>
            <person name="Hauser L."/>
            <person name="Kyrpides N."/>
            <person name="Ivanova N."/>
            <person name="Pagani I."/>
            <person name="Anderson I."/>
            <person name="Woyke T."/>
        </authorList>
    </citation>
    <scope>NUCLEOTIDE SEQUENCE [LARGE SCALE GENOMIC DNA]</scope>
    <source>
        <strain evidence="11">DSM 18247 / JCM 13945 / KWC4</strain>
    </source>
</reference>
<dbReference type="InterPro" id="IPR003838">
    <property type="entry name" value="ABC3_permease_C"/>
</dbReference>
<dbReference type="OrthoDB" id="51951at2"/>
<dbReference type="RefSeq" id="WP_015255136.1">
    <property type="nucleotide sequence ID" value="NC_019897.1"/>
</dbReference>
<evidence type="ECO:0000256" key="2">
    <source>
        <dbReference type="ARBA" id="ARBA00005236"/>
    </source>
</evidence>
<feature type="transmembrane region" description="Helical" evidence="7">
    <location>
        <begin position="920"/>
        <end position="942"/>
    </location>
</feature>
<dbReference type="EMBL" id="CP003255">
    <property type="protein sequence ID" value="AGA58392.1"/>
    <property type="molecule type" value="Genomic_DNA"/>
</dbReference>
<feature type="transmembrane region" description="Helical" evidence="7">
    <location>
        <begin position="354"/>
        <end position="375"/>
    </location>
</feature>
<dbReference type="PANTHER" id="PTHR30489:SF0">
    <property type="entry name" value="LIPOPROTEIN-RELEASING SYSTEM TRANSMEMBRANE PROTEIN LOLE"/>
    <property type="match status" value="1"/>
</dbReference>
<dbReference type="HOGENOM" id="CLU_011926_0_0_9"/>
<evidence type="ECO:0000259" key="8">
    <source>
        <dbReference type="Pfam" id="PF02687"/>
    </source>
</evidence>
<dbReference type="InterPro" id="IPR025857">
    <property type="entry name" value="MacB_PCD"/>
</dbReference>
<dbReference type="GO" id="GO:0044874">
    <property type="term" value="P:lipoprotein localization to outer membrane"/>
    <property type="evidence" value="ECO:0007669"/>
    <property type="project" value="TreeGrafter"/>
</dbReference>
<organism evidence="10 11">
    <name type="scientific">Thermobacillus composti (strain DSM 18247 / JCM 13945 / KWC4)</name>
    <dbReference type="NCBI Taxonomy" id="717605"/>
    <lineage>
        <taxon>Bacteria</taxon>
        <taxon>Bacillati</taxon>
        <taxon>Bacillota</taxon>
        <taxon>Bacilli</taxon>
        <taxon>Bacillales</taxon>
        <taxon>Paenibacillaceae</taxon>
        <taxon>Thermobacillus</taxon>
    </lineage>
</organism>
<feature type="domain" description="MacB-like periplasmic core" evidence="9">
    <location>
        <begin position="550"/>
        <end position="790"/>
    </location>
</feature>
<feature type="transmembrane region" description="Helical" evidence="7">
    <location>
        <begin position="448"/>
        <end position="469"/>
    </location>
</feature>
<dbReference type="AlphaFoldDB" id="L0EF25"/>
<keyword evidence="6 7" id="KW-0472">Membrane</keyword>
<evidence type="ECO:0000313" key="11">
    <source>
        <dbReference type="Proteomes" id="UP000010795"/>
    </source>
</evidence>
<feature type="transmembrane region" description="Helical" evidence="7">
    <location>
        <begin position="864"/>
        <end position="890"/>
    </location>
</feature>
<feature type="transmembrane region" description="Helical" evidence="7">
    <location>
        <begin position="498"/>
        <end position="522"/>
    </location>
</feature>
<keyword evidence="4 7" id="KW-0812">Transmembrane</keyword>
<evidence type="ECO:0000256" key="7">
    <source>
        <dbReference type="SAM" id="Phobius"/>
    </source>
</evidence>
<dbReference type="STRING" id="717605.Theco_2279"/>
<feature type="transmembrane region" description="Helical" evidence="7">
    <location>
        <begin position="543"/>
        <end position="562"/>
    </location>
</feature>
<dbReference type="InterPro" id="IPR051447">
    <property type="entry name" value="Lipoprotein-release_system"/>
</dbReference>
<evidence type="ECO:0000256" key="4">
    <source>
        <dbReference type="ARBA" id="ARBA00022692"/>
    </source>
</evidence>
<feature type="domain" description="ABC3 transporter permease C-terminal" evidence="8">
    <location>
        <begin position="317"/>
        <end position="425"/>
    </location>
</feature>
<name>L0EF25_THECK</name>
<evidence type="ECO:0000256" key="1">
    <source>
        <dbReference type="ARBA" id="ARBA00004651"/>
    </source>
</evidence>
<dbReference type="Pfam" id="PF12704">
    <property type="entry name" value="MacB_PCD"/>
    <property type="match status" value="1"/>
</dbReference>
<dbReference type="GO" id="GO:0098797">
    <property type="term" value="C:plasma membrane protein complex"/>
    <property type="evidence" value="ECO:0007669"/>
    <property type="project" value="TreeGrafter"/>
</dbReference>
<keyword evidence="11" id="KW-1185">Reference proteome</keyword>
<dbReference type="eggNOG" id="COG0577">
    <property type="taxonomic scope" value="Bacteria"/>
</dbReference>
<evidence type="ECO:0000256" key="6">
    <source>
        <dbReference type="ARBA" id="ARBA00023136"/>
    </source>
</evidence>
<feature type="domain" description="ABC3 transporter permease C-terminal" evidence="8">
    <location>
        <begin position="825"/>
        <end position="944"/>
    </location>
</feature>
<evidence type="ECO:0000256" key="5">
    <source>
        <dbReference type="ARBA" id="ARBA00022989"/>
    </source>
</evidence>
<dbReference type="KEGG" id="tco:Theco_2279"/>
<evidence type="ECO:0000256" key="3">
    <source>
        <dbReference type="ARBA" id="ARBA00022475"/>
    </source>
</evidence>
<evidence type="ECO:0000259" key="9">
    <source>
        <dbReference type="Pfam" id="PF12704"/>
    </source>
</evidence>
<evidence type="ECO:0000313" key="10">
    <source>
        <dbReference type="EMBL" id="AGA58392.1"/>
    </source>
</evidence>
<keyword evidence="3" id="KW-1003">Cell membrane</keyword>
<dbReference type="PANTHER" id="PTHR30489">
    <property type="entry name" value="LIPOPROTEIN-RELEASING SYSTEM TRANSMEMBRANE PROTEIN LOLE"/>
    <property type="match status" value="1"/>
</dbReference>
<feature type="transmembrane region" description="Helical" evidence="7">
    <location>
        <begin position="309"/>
        <end position="333"/>
    </location>
</feature>
<keyword evidence="5 7" id="KW-1133">Transmembrane helix</keyword>
<accession>L0EF25</accession>
<feature type="transmembrane region" description="Helical" evidence="7">
    <location>
        <begin position="407"/>
        <end position="427"/>
    </location>
</feature>
<comment type="similarity">
    <text evidence="2">Belongs to the ABC-4 integral membrane protein family. LolC/E subfamily.</text>
</comment>
<comment type="subcellular location">
    <subcellularLocation>
        <location evidence="1">Cell membrane</location>
        <topology evidence="1">Multi-pass membrane protein</topology>
    </subcellularLocation>
</comment>
<feature type="transmembrane region" description="Helical" evidence="7">
    <location>
        <begin position="820"/>
        <end position="843"/>
    </location>
</feature>
<proteinExistence type="inferred from homology"/>
<gene>
    <name evidence="10" type="ordered locus">Theco_2279</name>
</gene>
<sequence>MSVLIMLLRKMARNRWLVGSLLAGMLCCIALTSSMPLYKNAVLRYMLVQDLDRSYAHTGYHPGVISIDIGMRTDDRKAQKTIVERYESYWDAVIVRNDRLNVQLDQRVMETVRFALTPVDPTRIDPDPKRSAKFAARSGLEDKVRIVDGRLPEKRQPVNGVYEVMLTDAALSELNMLLGQEFRIEDPRVSRGDIVIRPVAVIAEHDLNDPYWSRSNLQQERNTLFLAEEVFRGSFPADGPIVYGKVGALAVTDYTAYDTGTAAFVLNLKGKMAADMMGNFNYSVSTSVWIPGSDAMTAYADREMTLRNLLLSLNVPLLILIGFYLYMVSGMLIERQQAEIAVLRSRGASRLHIIAIYAMEFGLLTAAALAAGPWIGAAFTRVLGSTGTFLNFVDRGALSVEMTAESWLYAGMAAVFAWGVNLTPVLTATRVTIVDQKRARAREGKRPAWMTFGLDVILIGLAFYGYWLFTERMKDLVKLGLDGKSLSADPLLYTVPTLFVLGAGLLLIRIYPLLVALIYRIGRKAWPPQLYSTLLLVSRRNRVYHGLMLFLVLTIGTGVYNANAARTINVNMEDQVWYAGGADIVLRQHWVNDAPVSAPGAGGPSGPAVVSSRINYLEPPFELIESLPGVRRAAKVFKREDADAWFGTKSGKVTLMGIETDAFGETAWMKDGLLPHHFYEYLNLIAPDPRAVLVSRTAAEYFGLASGDPIDIGWEGRRPTRLTVYGVVDYFPSFNPNPTAAQGRPSGQAPMLVVAHLDTIQQSIGLEPYDVWVKLEEGADRQALLDAITERNIRLEKFEDTVGAVAQSRLDPFRMAVNGVMSLGFIVSLIVSFIGFMLFWLLSLQGRMLQLGIYRAMGISFRQLLGMLVVEQLLTTGAGFLIGLGTGLAAGRIFVPLLKLSFDPGKIVPPFEVVADHSDIIRLAIVTAVMLAAALLILVWLLKRMNIHQAVKLGED</sequence>
<dbReference type="Proteomes" id="UP000010795">
    <property type="component" value="Chromosome"/>
</dbReference>
<dbReference type="Pfam" id="PF02687">
    <property type="entry name" value="FtsX"/>
    <property type="match status" value="2"/>
</dbReference>